<evidence type="ECO:0000313" key="3">
    <source>
        <dbReference type="Proteomes" id="UP000199223"/>
    </source>
</evidence>
<dbReference type="CDD" id="cd00090">
    <property type="entry name" value="HTH_ARSR"/>
    <property type="match status" value="1"/>
</dbReference>
<gene>
    <name evidence="2" type="ORF">SAMN04488058_10621</name>
</gene>
<name>A0A1H6Y414_9DEIO</name>
<evidence type="ECO:0000313" key="2">
    <source>
        <dbReference type="EMBL" id="SEJ31545.1"/>
    </source>
</evidence>
<evidence type="ECO:0000259" key="1">
    <source>
        <dbReference type="PROSITE" id="PS50995"/>
    </source>
</evidence>
<dbReference type="Proteomes" id="UP000199223">
    <property type="component" value="Unassembled WGS sequence"/>
</dbReference>
<dbReference type="SUPFAM" id="SSF46785">
    <property type="entry name" value="Winged helix' DNA-binding domain"/>
    <property type="match status" value="1"/>
</dbReference>
<dbReference type="GO" id="GO:0006950">
    <property type="term" value="P:response to stress"/>
    <property type="evidence" value="ECO:0007669"/>
    <property type="project" value="TreeGrafter"/>
</dbReference>
<dbReference type="Pfam" id="PF12802">
    <property type="entry name" value="MarR_2"/>
    <property type="match status" value="1"/>
</dbReference>
<dbReference type="PANTHER" id="PTHR33164:SF105">
    <property type="entry name" value="TRANSCRIPTIONAL REPRESSOR PROTEIN-RELATED"/>
    <property type="match status" value="1"/>
</dbReference>
<dbReference type="InterPro" id="IPR036388">
    <property type="entry name" value="WH-like_DNA-bd_sf"/>
</dbReference>
<dbReference type="GO" id="GO:0003700">
    <property type="term" value="F:DNA-binding transcription factor activity"/>
    <property type="evidence" value="ECO:0007669"/>
    <property type="project" value="InterPro"/>
</dbReference>
<feature type="domain" description="HTH marR-type" evidence="1">
    <location>
        <begin position="16"/>
        <end position="154"/>
    </location>
</feature>
<dbReference type="GO" id="GO:0003677">
    <property type="term" value="F:DNA binding"/>
    <property type="evidence" value="ECO:0007669"/>
    <property type="project" value="UniProtKB-KW"/>
</dbReference>
<dbReference type="PANTHER" id="PTHR33164">
    <property type="entry name" value="TRANSCRIPTIONAL REGULATOR, MARR FAMILY"/>
    <property type="match status" value="1"/>
</dbReference>
<dbReference type="PROSITE" id="PS50995">
    <property type="entry name" value="HTH_MARR_2"/>
    <property type="match status" value="1"/>
</dbReference>
<sequence length="173" mass="18051">MSPRTAPDRPALESPEVRVLVGCWEIWQALAGAGDEALRTAHGLNLREFIALSHVQGSGDGVCSPAELAAALGVPRYEVSRTLGRLEALGAVRRTRTGGTDARQVRVELTPHGAQLWEAALGTVQALVRPVLAPLGDALPGLGNALHAAARLARQLTPGSTPPPNPLTQGHPP</sequence>
<dbReference type="InterPro" id="IPR011991">
    <property type="entry name" value="ArsR-like_HTH"/>
</dbReference>
<dbReference type="SMART" id="SM00347">
    <property type="entry name" value="HTH_MARR"/>
    <property type="match status" value="1"/>
</dbReference>
<dbReference type="RefSeq" id="WP_177183119.1">
    <property type="nucleotide sequence ID" value="NZ_FNZA01000006.1"/>
</dbReference>
<dbReference type="AlphaFoldDB" id="A0A1H6Y414"/>
<reference evidence="3" key="1">
    <citation type="submission" date="2016-10" db="EMBL/GenBank/DDBJ databases">
        <authorList>
            <person name="Varghese N."/>
            <person name="Submissions S."/>
        </authorList>
    </citation>
    <scope>NUCLEOTIDE SEQUENCE [LARGE SCALE GENOMIC DNA]</scope>
    <source>
        <strain evidence="3">CGMCC 1.10218</strain>
    </source>
</reference>
<dbReference type="EMBL" id="FNZA01000006">
    <property type="protein sequence ID" value="SEJ31545.1"/>
    <property type="molecule type" value="Genomic_DNA"/>
</dbReference>
<protein>
    <submittedName>
        <fullName evidence="2">DNA-binding transcriptional regulator, MarR family</fullName>
    </submittedName>
</protein>
<dbReference type="STRING" id="856736.SAMN04488058_10621"/>
<dbReference type="InterPro" id="IPR036390">
    <property type="entry name" value="WH_DNA-bd_sf"/>
</dbReference>
<keyword evidence="2" id="KW-0238">DNA-binding</keyword>
<proteinExistence type="predicted"/>
<dbReference type="InterPro" id="IPR000835">
    <property type="entry name" value="HTH_MarR-typ"/>
</dbReference>
<dbReference type="Gene3D" id="1.10.10.10">
    <property type="entry name" value="Winged helix-like DNA-binding domain superfamily/Winged helix DNA-binding domain"/>
    <property type="match status" value="1"/>
</dbReference>
<organism evidence="2 3">
    <name type="scientific">Deinococcus reticulitermitis</name>
    <dbReference type="NCBI Taxonomy" id="856736"/>
    <lineage>
        <taxon>Bacteria</taxon>
        <taxon>Thermotogati</taxon>
        <taxon>Deinococcota</taxon>
        <taxon>Deinococci</taxon>
        <taxon>Deinococcales</taxon>
        <taxon>Deinococcaceae</taxon>
        <taxon>Deinococcus</taxon>
    </lineage>
</organism>
<accession>A0A1H6Y414</accession>
<dbReference type="InterPro" id="IPR039422">
    <property type="entry name" value="MarR/SlyA-like"/>
</dbReference>
<keyword evidence="3" id="KW-1185">Reference proteome</keyword>